<dbReference type="CDD" id="cd02005">
    <property type="entry name" value="TPP_PDC_IPDC"/>
    <property type="match status" value="1"/>
</dbReference>
<dbReference type="GO" id="GO:0005829">
    <property type="term" value="C:cytosol"/>
    <property type="evidence" value="ECO:0007669"/>
    <property type="project" value="TreeGrafter"/>
</dbReference>
<dbReference type="EMBL" id="LORN02000006">
    <property type="protein sequence ID" value="PNN30033.1"/>
    <property type="molecule type" value="Genomic_DNA"/>
</dbReference>
<dbReference type="FunFam" id="3.40.50.970:FF:000019">
    <property type="entry name" value="Pyruvate decarboxylase isozyme"/>
    <property type="match status" value="1"/>
</dbReference>
<dbReference type="Gene3D" id="3.40.50.970">
    <property type="match status" value="2"/>
</dbReference>
<keyword evidence="6" id="KW-0474">Menaquinone biosynthesis</keyword>
<reference evidence="17 18" key="1">
    <citation type="submission" date="2017-12" db="EMBL/GenBank/DDBJ databases">
        <title>FDA dAtabase for Regulatory Grade micrObial Sequences (FDA-ARGOS): Supporting development and validation of Infectious Disease Dx tests.</title>
        <authorList>
            <person name="Hoffmann M."/>
            <person name="Allard M."/>
            <person name="Evans P."/>
            <person name="Brown E."/>
            <person name="Tallon L."/>
            <person name="Sadzewicz L."/>
            <person name="Sengamalay N."/>
            <person name="Ott S."/>
            <person name="Godinez A."/>
            <person name="Nagaraj S."/>
            <person name="Vavikolanu K."/>
            <person name="Aluvathingal J."/>
            <person name="Nadendla S."/>
            <person name="Sichtig H."/>
        </authorList>
    </citation>
    <scope>NUCLEOTIDE SEQUENCE [LARGE SCALE GENOMIC DNA]</scope>
    <source>
        <strain evidence="17 18">FDAARGOS_148</strain>
    </source>
</reference>
<evidence type="ECO:0000259" key="14">
    <source>
        <dbReference type="Pfam" id="PF00205"/>
    </source>
</evidence>
<dbReference type="GO" id="GO:0030976">
    <property type="term" value="F:thiamine pyrophosphate binding"/>
    <property type="evidence" value="ECO:0007669"/>
    <property type="project" value="InterPro"/>
</dbReference>
<feature type="binding site" evidence="12">
    <location>
        <position position="459"/>
    </location>
    <ligand>
        <name>Mg(2+)</name>
        <dbReference type="ChEBI" id="CHEBI:18420"/>
    </ligand>
</feature>
<dbReference type="SUPFAM" id="SSF52467">
    <property type="entry name" value="DHS-like NAD/FAD-binding domain"/>
    <property type="match status" value="1"/>
</dbReference>
<dbReference type="SUPFAM" id="SSF52518">
    <property type="entry name" value="Thiamin diphosphate-binding fold (THDP-binding)"/>
    <property type="match status" value="2"/>
</dbReference>
<dbReference type="InterPro" id="IPR029035">
    <property type="entry name" value="DHS-like_NAD/FAD-binding_dom"/>
</dbReference>
<protein>
    <recommendedName>
        <fullName evidence="5">Alpha-keto-acid decarboxylase</fullName>
    </recommendedName>
</protein>
<feature type="domain" description="Thiamine pyrophosphate enzyme N-terminal TPP-binding" evidence="16">
    <location>
        <begin position="4"/>
        <end position="107"/>
    </location>
</feature>
<dbReference type="RefSeq" id="WP_145426066.1">
    <property type="nucleotide sequence ID" value="NZ_VEGW01000002.1"/>
</dbReference>
<keyword evidence="11" id="KW-0456">Lyase</keyword>
<evidence type="ECO:0000256" key="9">
    <source>
        <dbReference type="ARBA" id="ARBA00022842"/>
    </source>
</evidence>
<proteinExistence type="inferred from homology"/>
<dbReference type="GO" id="GO:0000287">
    <property type="term" value="F:magnesium ion binding"/>
    <property type="evidence" value="ECO:0007669"/>
    <property type="project" value="InterPro"/>
</dbReference>
<evidence type="ECO:0000256" key="12">
    <source>
        <dbReference type="PIRSR" id="PIRSR036565-2"/>
    </source>
</evidence>
<keyword evidence="8" id="KW-0210">Decarboxylase</keyword>
<keyword evidence="10 13" id="KW-0786">Thiamine pyrophosphate</keyword>
<dbReference type="GO" id="GO:0000949">
    <property type="term" value="P:aromatic amino acid family catabolic process to alcohol via Ehrlich pathway"/>
    <property type="evidence" value="ECO:0007669"/>
    <property type="project" value="TreeGrafter"/>
</dbReference>
<dbReference type="Gene3D" id="3.40.50.1220">
    <property type="entry name" value="TPP-binding domain"/>
    <property type="match status" value="1"/>
</dbReference>
<dbReference type="Pfam" id="PF02776">
    <property type="entry name" value="TPP_enzyme_N"/>
    <property type="match status" value="1"/>
</dbReference>
<accession>A0A2K0AYD9</accession>
<dbReference type="Pfam" id="PF00205">
    <property type="entry name" value="TPP_enzyme_M"/>
    <property type="match status" value="1"/>
</dbReference>
<dbReference type="PANTHER" id="PTHR43452">
    <property type="entry name" value="PYRUVATE DECARBOXYLASE"/>
    <property type="match status" value="1"/>
</dbReference>
<evidence type="ECO:0000259" key="15">
    <source>
        <dbReference type="Pfam" id="PF02775"/>
    </source>
</evidence>
<dbReference type="InterPro" id="IPR047214">
    <property type="entry name" value="TPP_PDC_IPDC"/>
</dbReference>
<evidence type="ECO:0000313" key="18">
    <source>
        <dbReference type="Proteomes" id="UP000053523"/>
    </source>
</evidence>
<evidence type="ECO:0000256" key="2">
    <source>
        <dbReference type="ARBA" id="ARBA00001964"/>
    </source>
</evidence>
<dbReference type="PIRSF" id="PIRSF036565">
    <property type="entry name" value="Pyruvt_ip_decrb"/>
    <property type="match status" value="1"/>
</dbReference>
<sequence length="546" mass="60548">MKQRVGQYLMDAVHHAGVDKIFGVPGDFNLAFLDDIVRHEGVEWVGTTNELNGSYAADGYARINGLGVLVTTFGVGELSAVNGIAGSYAERVPVIAITGAPTQAVEQAGKYVHHSLGEGRFDSYQKMFEHITTAQAYITAENATTEIPRVINAAIHERRPVHIHLPIDVAMTEIEVDSEYDVAPIPDVNVDRYINMVADKLRSASQPVIITGHEINSFHLHKALEQFVNQTHIPVAQLSLGKGAFNEENPYYIGIYDGKIAEDQIKDYVDNSDAILNIGAKLTDSATAGFSYEFDIDDVVMLNHHNFKLNETVAEDVTLPSLIDGLNTIDYRYEGSFPTFEKGTSKEVALSDDILTQSTYFDMMQQFIKEDDVLLAEQGTSFFGAYDLALPKDMTFIGQPLWGSIGYTLPATLGTQMADPNRRNILLIGDGSLQLTVQELSTMIRQDIKPIIFVINNDGYTVERLIHGMEETYNDIRMWDYKALPKVFGGDNVVVHDVKTSNDLQNVFDAINAAPEQLHFTEVTMKWDDAPAKLRDISKAFAAQNK</sequence>
<organism evidence="17 18">
    <name type="scientific">Staphylococcus haemolyticus</name>
    <dbReference type="NCBI Taxonomy" id="1283"/>
    <lineage>
        <taxon>Bacteria</taxon>
        <taxon>Bacillati</taxon>
        <taxon>Bacillota</taxon>
        <taxon>Bacilli</taxon>
        <taxon>Bacillales</taxon>
        <taxon>Staphylococcaceae</taxon>
        <taxon>Staphylococcus</taxon>
    </lineage>
</organism>
<dbReference type="InterPro" id="IPR047213">
    <property type="entry name" value="TPP_PYR_PDC_IPDC-like"/>
</dbReference>
<dbReference type="InterPro" id="IPR012110">
    <property type="entry name" value="PDC/IPDC-like"/>
</dbReference>
<dbReference type="InterPro" id="IPR012000">
    <property type="entry name" value="Thiamin_PyroP_enz_cen_dom"/>
</dbReference>
<name>A0A2K0AYD9_STAHA</name>
<dbReference type="PROSITE" id="PS00187">
    <property type="entry name" value="TPP_ENZYMES"/>
    <property type="match status" value="1"/>
</dbReference>
<dbReference type="Pfam" id="PF02775">
    <property type="entry name" value="TPP_enzyme_C"/>
    <property type="match status" value="1"/>
</dbReference>
<evidence type="ECO:0000256" key="11">
    <source>
        <dbReference type="ARBA" id="ARBA00023239"/>
    </source>
</evidence>
<dbReference type="InterPro" id="IPR011766">
    <property type="entry name" value="TPP_enzyme_TPP-bd"/>
</dbReference>
<gene>
    <name evidence="17" type="ORF">AL503_001750</name>
</gene>
<comment type="cofactor">
    <cofactor evidence="12">
        <name>Mg(2+)</name>
        <dbReference type="ChEBI" id="CHEBI:18420"/>
    </cofactor>
    <text evidence="12">Binds 1 Mg(2+) per subunit.</text>
</comment>
<evidence type="ECO:0000256" key="4">
    <source>
        <dbReference type="ARBA" id="ARBA00007812"/>
    </source>
</evidence>
<keyword evidence="9 12" id="KW-0460">Magnesium</keyword>
<evidence type="ECO:0000256" key="7">
    <source>
        <dbReference type="ARBA" id="ARBA00022723"/>
    </source>
</evidence>
<evidence type="ECO:0000256" key="6">
    <source>
        <dbReference type="ARBA" id="ARBA00022428"/>
    </source>
</evidence>
<dbReference type="GO" id="GO:0009234">
    <property type="term" value="P:menaquinone biosynthetic process"/>
    <property type="evidence" value="ECO:0007669"/>
    <property type="project" value="UniProtKB-KW"/>
</dbReference>
<evidence type="ECO:0000256" key="3">
    <source>
        <dbReference type="ARBA" id="ARBA00002938"/>
    </source>
</evidence>
<evidence type="ECO:0000256" key="8">
    <source>
        <dbReference type="ARBA" id="ARBA00022793"/>
    </source>
</evidence>
<evidence type="ECO:0000313" key="17">
    <source>
        <dbReference type="EMBL" id="PNN30033.1"/>
    </source>
</evidence>
<evidence type="ECO:0000256" key="1">
    <source>
        <dbReference type="ARBA" id="ARBA00001920"/>
    </source>
</evidence>
<comment type="caution">
    <text evidence="17">The sequence shown here is derived from an EMBL/GenBank/DDBJ whole genome shotgun (WGS) entry which is preliminary data.</text>
</comment>
<dbReference type="GO" id="GO:0004737">
    <property type="term" value="F:pyruvate decarboxylase activity"/>
    <property type="evidence" value="ECO:0007669"/>
    <property type="project" value="TreeGrafter"/>
</dbReference>
<dbReference type="InterPro" id="IPR029061">
    <property type="entry name" value="THDP-binding"/>
</dbReference>
<feature type="binding site" evidence="12">
    <location>
        <position position="457"/>
    </location>
    <ligand>
        <name>Mg(2+)</name>
        <dbReference type="ChEBI" id="CHEBI:18420"/>
    </ligand>
</feature>
<dbReference type="PANTHER" id="PTHR43452:SF30">
    <property type="entry name" value="PYRUVATE DECARBOXYLASE ISOZYME 1-RELATED"/>
    <property type="match status" value="1"/>
</dbReference>
<evidence type="ECO:0000256" key="10">
    <source>
        <dbReference type="ARBA" id="ARBA00023052"/>
    </source>
</evidence>
<dbReference type="InterPro" id="IPR012001">
    <property type="entry name" value="Thiamin_PyroP_enz_TPP-bd_dom"/>
</dbReference>
<keyword evidence="7 12" id="KW-0479">Metal-binding</keyword>
<dbReference type="FunFam" id="3.40.50.970:FF:000024">
    <property type="entry name" value="Pyruvate decarboxylase isozyme"/>
    <property type="match status" value="1"/>
</dbReference>
<evidence type="ECO:0000259" key="16">
    <source>
        <dbReference type="Pfam" id="PF02776"/>
    </source>
</evidence>
<comment type="cofactor">
    <cofactor evidence="1">
        <name>a metal cation</name>
        <dbReference type="ChEBI" id="CHEBI:25213"/>
    </cofactor>
</comment>
<comment type="function">
    <text evidence="3">Decarboxylates branched-chain and aromatic alpha-keto acids to aldehydes.</text>
</comment>
<feature type="binding site" evidence="12">
    <location>
        <position position="430"/>
    </location>
    <ligand>
        <name>Mg(2+)</name>
        <dbReference type="ChEBI" id="CHEBI:18420"/>
    </ligand>
</feature>
<evidence type="ECO:0000256" key="5">
    <source>
        <dbReference type="ARBA" id="ARBA00020054"/>
    </source>
</evidence>
<dbReference type="InterPro" id="IPR000399">
    <property type="entry name" value="TPP-bd_CS"/>
</dbReference>
<feature type="domain" description="Thiamine pyrophosphate enzyme central" evidence="14">
    <location>
        <begin position="195"/>
        <end position="318"/>
    </location>
</feature>
<comment type="similarity">
    <text evidence="4 13">Belongs to the TPP enzyme family.</text>
</comment>
<dbReference type="Proteomes" id="UP000053523">
    <property type="component" value="Unassembled WGS sequence"/>
</dbReference>
<comment type="cofactor">
    <cofactor evidence="2">
        <name>thiamine diphosphate</name>
        <dbReference type="ChEBI" id="CHEBI:58937"/>
    </cofactor>
</comment>
<evidence type="ECO:0000256" key="13">
    <source>
        <dbReference type="RuleBase" id="RU362132"/>
    </source>
</evidence>
<dbReference type="AlphaFoldDB" id="A0A2K0AYD9"/>
<dbReference type="CDD" id="cd07038">
    <property type="entry name" value="TPP_PYR_PDC_IPDC_like"/>
    <property type="match status" value="1"/>
</dbReference>
<feature type="domain" description="Thiamine pyrophosphate enzyme TPP-binding" evidence="15">
    <location>
        <begin position="390"/>
        <end position="510"/>
    </location>
</feature>
<keyword evidence="17" id="KW-0670">Pyruvate</keyword>